<evidence type="ECO:0000256" key="5">
    <source>
        <dbReference type="ARBA" id="ARBA00022475"/>
    </source>
</evidence>
<dbReference type="PANTHER" id="PTHR30614">
    <property type="entry name" value="MEMBRANE COMPONENT OF AMINO ACID ABC TRANSPORTER"/>
    <property type="match status" value="1"/>
</dbReference>
<keyword evidence="9 10" id="KW-0472">Membrane</keyword>
<keyword evidence="6 10" id="KW-0812">Transmembrane</keyword>
<dbReference type="InterPro" id="IPR010065">
    <property type="entry name" value="AA_ABC_transptr_permease_3TM"/>
</dbReference>
<sequence length="287" mass="31428">MRHGGTALPVLRAQRVAQAPTLAEGLFSGWSCVAVIATFALTLLALPAAAATDSPTVVETLLKWLPLILFGPVGEFGGFALNTVVSFLAMAIGTVAGLFVGLGQLSPARWIRAIAWAITQFFRNSPWLALLFFVTFLLPFEVELGGSRLPLPGWIKATIGLSLPIMGNMSEIVRGAVRSVPLAQWEAAEALAVTRRETLWMVILPQVVKRMTPPWMNWYAILTMATPLISIVGVADAMSLTQAALNAEKRDGLLLPMYAMLLSFFFLYCYPIARLTRRLERRFHVSQ</sequence>
<dbReference type="GO" id="GO:0043190">
    <property type="term" value="C:ATP-binding cassette (ABC) transporter complex"/>
    <property type="evidence" value="ECO:0007669"/>
    <property type="project" value="InterPro"/>
</dbReference>
<dbReference type="KEGG" id="elio:KO353_13195"/>
<keyword evidence="7" id="KW-0029">Amino-acid transport</keyword>
<gene>
    <name evidence="12" type="ORF">KO353_13195</name>
</gene>
<evidence type="ECO:0000256" key="6">
    <source>
        <dbReference type="ARBA" id="ARBA00022692"/>
    </source>
</evidence>
<keyword evidence="5" id="KW-1003">Cell membrane</keyword>
<evidence type="ECO:0000256" key="8">
    <source>
        <dbReference type="ARBA" id="ARBA00022989"/>
    </source>
</evidence>
<dbReference type="PANTHER" id="PTHR30614:SF20">
    <property type="entry name" value="GLUTAMINE TRANSPORT SYSTEM PERMEASE PROTEIN GLNP"/>
    <property type="match status" value="1"/>
</dbReference>
<evidence type="ECO:0000256" key="4">
    <source>
        <dbReference type="ARBA" id="ARBA00022448"/>
    </source>
</evidence>
<evidence type="ECO:0000259" key="11">
    <source>
        <dbReference type="PROSITE" id="PS50928"/>
    </source>
</evidence>
<evidence type="ECO:0000313" key="13">
    <source>
        <dbReference type="Proteomes" id="UP000694001"/>
    </source>
</evidence>
<feature type="transmembrane region" description="Helical" evidence="10">
    <location>
        <begin position="87"/>
        <end position="105"/>
    </location>
</feature>
<dbReference type="Pfam" id="PF00528">
    <property type="entry name" value="BPD_transp_1"/>
    <property type="match status" value="1"/>
</dbReference>
<dbReference type="CDD" id="cd06261">
    <property type="entry name" value="TM_PBP2"/>
    <property type="match status" value="1"/>
</dbReference>
<feature type="transmembrane region" description="Helical" evidence="10">
    <location>
        <begin position="27"/>
        <end position="49"/>
    </location>
</feature>
<comment type="function">
    <text evidence="1">Part of the binding-protein-dependent transport system for glutamine; probably responsible for the translocation of the substrate across the membrane.</text>
</comment>
<dbReference type="InterPro" id="IPR000515">
    <property type="entry name" value="MetI-like"/>
</dbReference>
<keyword evidence="4 10" id="KW-0813">Transport</keyword>
<protein>
    <submittedName>
        <fullName evidence="12">Amino acid ABC transporter permease</fullName>
    </submittedName>
</protein>
<dbReference type="RefSeq" id="WP_218285202.1">
    <property type="nucleotide sequence ID" value="NZ_CP076448.1"/>
</dbReference>
<proteinExistence type="inferred from homology"/>
<dbReference type="AlphaFoldDB" id="A0A975YJ89"/>
<keyword evidence="8 10" id="KW-1133">Transmembrane helix</keyword>
<evidence type="ECO:0000256" key="1">
    <source>
        <dbReference type="ARBA" id="ARBA00003159"/>
    </source>
</evidence>
<reference evidence="12" key="1">
    <citation type="submission" date="2021-06" db="EMBL/GenBank/DDBJ databases">
        <title>Elioraea tepida, sp. nov., a moderately thermophilic aerobic anoxygenic phototrophic bacterium isolated from an alkaline siliceous hot spring mat community in Yellowstone National Park, WY, USA.</title>
        <authorList>
            <person name="Saini M.K."/>
            <person name="Yoshida S."/>
            <person name="Sebastian A."/>
            <person name="Hirose S."/>
            <person name="Hara E."/>
            <person name="Tamaki H."/>
            <person name="Soulier N.T."/>
            <person name="Albert I."/>
            <person name="Hanada S."/>
            <person name="Bryant D.A."/>
            <person name="Tank M."/>
        </authorList>
    </citation>
    <scope>NUCLEOTIDE SEQUENCE</scope>
    <source>
        <strain evidence="12">MS-P2</strain>
    </source>
</reference>
<organism evidence="12 13">
    <name type="scientific">Elioraea tepida</name>
    <dbReference type="NCBI Taxonomy" id="2843330"/>
    <lineage>
        <taxon>Bacteria</taxon>
        <taxon>Pseudomonadati</taxon>
        <taxon>Pseudomonadota</taxon>
        <taxon>Alphaproteobacteria</taxon>
        <taxon>Acetobacterales</taxon>
        <taxon>Elioraeaceae</taxon>
        <taxon>Elioraea</taxon>
    </lineage>
</organism>
<evidence type="ECO:0000256" key="7">
    <source>
        <dbReference type="ARBA" id="ARBA00022970"/>
    </source>
</evidence>
<dbReference type="EMBL" id="CP076448">
    <property type="protein sequence ID" value="QXM24202.1"/>
    <property type="molecule type" value="Genomic_DNA"/>
</dbReference>
<feature type="transmembrane region" description="Helical" evidence="10">
    <location>
        <begin position="255"/>
        <end position="273"/>
    </location>
</feature>
<dbReference type="InterPro" id="IPR043429">
    <property type="entry name" value="ArtM/GltK/GlnP/TcyL/YhdX-like"/>
</dbReference>
<dbReference type="PROSITE" id="PS50928">
    <property type="entry name" value="ABC_TM1"/>
    <property type="match status" value="1"/>
</dbReference>
<dbReference type="GO" id="GO:0006865">
    <property type="term" value="P:amino acid transport"/>
    <property type="evidence" value="ECO:0007669"/>
    <property type="project" value="UniProtKB-KW"/>
</dbReference>
<evidence type="ECO:0000256" key="9">
    <source>
        <dbReference type="ARBA" id="ARBA00023136"/>
    </source>
</evidence>
<feature type="domain" description="ABC transmembrane type-1" evidence="11">
    <location>
        <begin position="79"/>
        <end position="273"/>
    </location>
</feature>
<feature type="transmembrane region" description="Helical" evidence="10">
    <location>
        <begin position="216"/>
        <end position="235"/>
    </location>
</feature>
<keyword evidence="13" id="KW-1185">Reference proteome</keyword>
<accession>A0A975YJ89</accession>
<evidence type="ECO:0000313" key="12">
    <source>
        <dbReference type="EMBL" id="QXM24202.1"/>
    </source>
</evidence>
<comment type="similarity">
    <text evidence="3">Belongs to the binding-protein-dependent transport system permease family. HisMQ subfamily.</text>
</comment>
<dbReference type="NCBIfam" id="TIGR01726">
    <property type="entry name" value="HEQRo_perm_3TM"/>
    <property type="match status" value="1"/>
</dbReference>
<dbReference type="GO" id="GO:0022857">
    <property type="term" value="F:transmembrane transporter activity"/>
    <property type="evidence" value="ECO:0007669"/>
    <property type="project" value="InterPro"/>
</dbReference>
<name>A0A975YJ89_9PROT</name>
<evidence type="ECO:0000256" key="10">
    <source>
        <dbReference type="RuleBase" id="RU363032"/>
    </source>
</evidence>
<evidence type="ECO:0000256" key="3">
    <source>
        <dbReference type="ARBA" id="ARBA00010072"/>
    </source>
</evidence>
<comment type="subcellular location">
    <subcellularLocation>
        <location evidence="2">Cell inner membrane</location>
        <topology evidence="2">Multi-pass membrane protein</topology>
    </subcellularLocation>
    <subcellularLocation>
        <location evidence="10">Cell membrane</location>
        <topology evidence="10">Multi-pass membrane protein</topology>
    </subcellularLocation>
</comment>
<dbReference type="Proteomes" id="UP000694001">
    <property type="component" value="Chromosome"/>
</dbReference>
<evidence type="ECO:0000256" key="2">
    <source>
        <dbReference type="ARBA" id="ARBA00004429"/>
    </source>
</evidence>